<keyword evidence="1" id="KW-0472">Membrane</keyword>
<feature type="transmembrane region" description="Helical" evidence="1">
    <location>
        <begin position="67"/>
        <end position="89"/>
    </location>
</feature>
<feature type="transmembrane region" description="Helical" evidence="1">
    <location>
        <begin position="9"/>
        <end position="28"/>
    </location>
</feature>
<sequence length="90" mass="9900">MLTVATRRLLIGAFILVLLTLPLIAMQFTTEVRWTVTDFAVAAFLLAATGSGCELIMTRVKSMRRRLLICGLVLALLLVVWIQLAVGIID</sequence>
<keyword evidence="3" id="KW-1185">Reference proteome</keyword>
<comment type="caution">
    <text evidence="2">The sequence shown here is derived from an EMBL/GenBank/DDBJ whole genome shotgun (WGS) entry which is preliminary data.</text>
</comment>
<keyword evidence="1" id="KW-1133">Transmembrane helix</keyword>
<dbReference type="Proteomes" id="UP000244450">
    <property type="component" value="Unassembled WGS sequence"/>
</dbReference>
<dbReference type="EMBL" id="QCYK01000002">
    <property type="protein sequence ID" value="PUZ26136.1"/>
    <property type="molecule type" value="Genomic_DNA"/>
</dbReference>
<dbReference type="AlphaFoldDB" id="A0A2T7BIM3"/>
<name>A0A2T7BIM3_9BACT</name>
<feature type="transmembrane region" description="Helical" evidence="1">
    <location>
        <begin position="34"/>
        <end position="55"/>
    </location>
</feature>
<gene>
    <name evidence="2" type="ORF">DCC81_18020</name>
</gene>
<organism evidence="2 3">
    <name type="scientific">Chitinophaga parva</name>
    <dbReference type="NCBI Taxonomy" id="2169414"/>
    <lineage>
        <taxon>Bacteria</taxon>
        <taxon>Pseudomonadati</taxon>
        <taxon>Bacteroidota</taxon>
        <taxon>Chitinophagia</taxon>
        <taxon>Chitinophagales</taxon>
        <taxon>Chitinophagaceae</taxon>
        <taxon>Chitinophaga</taxon>
    </lineage>
</organism>
<evidence type="ECO:0000313" key="2">
    <source>
        <dbReference type="EMBL" id="PUZ26136.1"/>
    </source>
</evidence>
<evidence type="ECO:0000313" key="3">
    <source>
        <dbReference type="Proteomes" id="UP000244450"/>
    </source>
</evidence>
<dbReference type="OrthoDB" id="9813621at2"/>
<keyword evidence="1" id="KW-0812">Transmembrane</keyword>
<accession>A0A2T7BIM3</accession>
<dbReference type="RefSeq" id="WP_108687973.1">
    <property type="nucleotide sequence ID" value="NZ_QCYK01000002.1"/>
</dbReference>
<reference evidence="2 3" key="1">
    <citation type="submission" date="2018-04" db="EMBL/GenBank/DDBJ databases">
        <title>Chitinophaga fuyangensis sp. nov., isolated from soil in a chemical factory.</title>
        <authorList>
            <person name="Chen K."/>
        </authorList>
    </citation>
    <scope>NUCLEOTIDE SEQUENCE [LARGE SCALE GENOMIC DNA]</scope>
    <source>
        <strain evidence="2 3">LY-1</strain>
    </source>
</reference>
<evidence type="ECO:0000256" key="1">
    <source>
        <dbReference type="SAM" id="Phobius"/>
    </source>
</evidence>
<proteinExistence type="predicted"/>
<protein>
    <submittedName>
        <fullName evidence="2">Uncharacterized protein</fullName>
    </submittedName>
</protein>